<comment type="caution">
    <text evidence="1">The sequence shown here is derived from an EMBL/GenBank/DDBJ whole genome shotgun (WGS) entry which is preliminary data.</text>
</comment>
<name>A0A9X0SQ96_BACCE</name>
<dbReference type="Proteomes" id="UP000075476">
    <property type="component" value="Unassembled WGS sequence"/>
</dbReference>
<accession>A0A9X0SQ96</accession>
<gene>
    <name evidence="1" type="ORF">AT268_31745</name>
</gene>
<dbReference type="EMBL" id="LOMO01000001">
    <property type="protein sequence ID" value="KXY51078.1"/>
    <property type="molecule type" value="Genomic_DNA"/>
</dbReference>
<dbReference type="AlphaFoldDB" id="A0A9X0SQ96"/>
<protein>
    <submittedName>
        <fullName evidence="1">Uncharacterized protein</fullName>
    </submittedName>
</protein>
<dbReference type="RefSeq" id="WP_061662417.1">
    <property type="nucleotide sequence ID" value="NZ_LOMO01000001.1"/>
</dbReference>
<sequence>METKQINDFINSVMGSNEFQRLQQEVANQMINRMNDFSFESEDDVRLVSARLRDSFYLSVNYQVSKKIISLMGKKKYIKKTTELNV</sequence>
<proteinExistence type="predicted"/>
<evidence type="ECO:0000313" key="1">
    <source>
        <dbReference type="EMBL" id="KXY51078.1"/>
    </source>
</evidence>
<reference evidence="1 2" key="1">
    <citation type="submission" date="2015-12" db="EMBL/GenBank/DDBJ databases">
        <title>Bacillus cereus Group isolate.</title>
        <authorList>
            <person name="Kovac J."/>
        </authorList>
    </citation>
    <scope>NUCLEOTIDE SEQUENCE [LARGE SCALE GENOMIC DNA]</scope>
    <source>
        <strain evidence="1 2">FSL K6-0073</strain>
    </source>
</reference>
<evidence type="ECO:0000313" key="2">
    <source>
        <dbReference type="Proteomes" id="UP000075476"/>
    </source>
</evidence>
<organism evidence="1 2">
    <name type="scientific">Bacillus cereus</name>
    <dbReference type="NCBI Taxonomy" id="1396"/>
    <lineage>
        <taxon>Bacteria</taxon>
        <taxon>Bacillati</taxon>
        <taxon>Bacillota</taxon>
        <taxon>Bacilli</taxon>
        <taxon>Bacillales</taxon>
        <taxon>Bacillaceae</taxon>
        <taxon>Bacillus</taxon>
        <taxon>Bacillus cereus group</taxon>
    </lineage>
</organism>